<keyword evidence="1" id="KW-0472">Membrane</keyword>
<keyword evidence="1" id="KW-0812">Transmembrane</keyword>
<keyword evidence="1" id="KW-1133">Transmembrane helix</keyword>
<protein>
    <submittedName>
        <fullName evidence="2">Uncharacterized protein</fullName>
    </submittedName>
</protein>
<accession>A0A1W1UCK8</accession>
<dbReference type="RefSeq" id="WP_084229757.1">
    <property type="nucleotide sequence ID" value="NZ_FWWR01000008.1"/>
</dbReference>
<dbReference type="EMBL" id="FWWR01000008">
    <property type="protein sequence ID" value="SMB78524.1"/>
    <property type="molecule type" value="Genomic_DNA"/>
</dbReference>
<proteinExistence type="predicted"/>
<keyword evidence="3" id="KW-1185">Reference proteome</keyword>
<organism evidence="2 3">
    <name type="scientific">Peptoniphilus asaccharolyticus DSM 20463</name>
    <dbReference type="NCBI Taxonomy" id="573058"/>
    <lineage>
        <taxon>Bacteria</taxon>
        <taxon>Bacillati</taxon>
        <taxon>Bacillota</taxon>
        <taxon>Tissierellia</taxon>
        <taxon>Tissierellales</taxon>
        <taxon>Peptoniphilaceae</taxon>
        <taxon>Peptoniphilus</taxon>
    </lineage>
</organism>
<name>A0A1W1UCK8_PEPAS</name>
<dbReference type="Proteomes" id="UP000192368">
    <property type="component" value="Unassembled WGS sequence"/>
</dbReference>
<dbReference type="AlphaFoldDB" id="A0A1W1UCK8"/>
<gene>
    <name evidence="2" type="ORF">SAMN00017477_0058</name>
</gene>
<evidence type="ECO:0000256" key="1">
    <source>
        <dbReference type="SAM" id="Phobius"/>
    </source>
</evidence>
<evidence type="ECO:0000313" key="3">
    <source>
        <dbReference type="Proteomes" id="UP000192368"/>
    </source>
</evidence>
<reference evidence="3" key="1">
    <citation type="submission" date="2017-04" db="EMBL/GenBank/DDBJ databases">
        <authorList>
            <person name="Varghese N."/>
            <person name="Submissions S."/>
        </authorList>
    </citation>
    <scope>NUCLEOTIDE SEQUENCE [LARGE SCALE GENOMIC DNA]</scope>
    <source>
        <strain evidence="3">DSM 20463</strain>
    </source>
</reference>
<evidence type="ECO:0000313" key="2">
    <source>
        <dbReference type="EMBL" id="SMB78524.1"/>
    </source>
</evidence>
<sequence length="320" mass="35889">MNKNLVKVTLALTIIGSLGFETGVYATSFESEGTKVTVEQGKPLVIEHNGEKKVFNNGQSTNYDPNIKAHTDGAYSVEYTDKGQVIKTDVGTVELDNNGSYRVKDSTGKITEEKNSTDKKNLNSNTEDQILKEVREVKKIVKDKPKIIEKPVIVEKSVNNVQEAETIEENTEDSLAMGTISFIAKVPEGFNRDITVKFNGDKYEDSVILNKQNNYYFSKPLPIGTYSVVEIKTEKNDDLIKYDANVLNVYADQDTKKNITVELPKSSLEETLKKDSEVNQTKKEKNKKGIIFPVIVVAIIGGCGFFIYKNKDKLLYKDQF</sequence>
<feature type="transmembrane region" description="Helical" evidence="1">
    <location>
        <begin position="290"/>
        <end position="308"/>
    </location>
</feature>